<dbReference type="InterPro" id="IPR004821">
    <property type="entry name" value="Cyt_trans-like"/>
</dbReference>
<dbReference type="GO" id="GO:0016779">
    <property type="term" value="F:nucleotidyltransferase activity"/>
    <property type="evidence" value="ECO:0007669"/>
    <property type="project" value="UniProtKB-KW"/>
</dbReference>
<keyword evidence="1" id="KW-0808">Transferase</keyword>
<evidence type="ECO:0000259" key="3">
    <source>
        <dbReference type="Pfam" id="PF01467"/>
    </source>
</evidence>
<name>A0A5C1NL22_9GAMM</name>
<evidence type="ECO:0000256" key="1">
    <source>
        <dbReference type="ARBA" id="ARBA00022679"/>
    </source>
</evidence>
<dbReference type="InterPro" id="IPR014729">
    <property type="entry name" value="Rossmann-like_a/b/a_fold"/>
</dbReference>
<dbReference type="RefSeq" id="WP_149286513.1">
    <property type="nucleotide sequence ID" value="NZ_CP038437.2"/>
</dbReference>
<evidence type="ECO:0000313" key="5">
    <source>
        <dbReference type="Proteomes" id="UP000324285"/>
    </source>
</evidence>
<sequence>MSRNFDFAVFIGRFQPFHNGHLHVLSSALHQADRVILLIGSAWQPRSLHNPWTHQERENMVRACLSEHDNQRLSCLPLEDVPESDDIWVQTVNAIVANLSAACSAPHITLVGHHKDATGFYLDLFPRWARLNMENHLSISATPIRTSYFSASTHGAAKAAIAALNTKGMLPGPVADWLRDFADSHDFSRLHHEAMMQTIGPSRTADVKIF</sequence>
<evidence type="ECO:0000313" key="4">
    <source>
        <dbReference type="EMBL" id="QEM83391.1"/>
    </source>
</evidence>
<dbReference type="NCBIfam" id="TIGR00125">
    <property type="entry name" value="cyt_tran_rel"/>
    <property type="match status" value="1"/>
</dbReference>
<dbReference type="OrthoDB" id="542521at2"/>
<dbReference type="Proteomes" id="UP000324285">
    <property type="component" value="Chromosome"/>
</dbReference>
<dbReference type="KEGG" id="hbh:E4T21_18895"/>
<feature type="domain" description="Cytidyltransferase-like" evidence="3">
    <location>
        <begin position="9"/>
        <end position="72"/>
    </location>
</feature>
<evidence type="ECO:0000256" key="2">
    <source>
        <dbReference type="ARBA" id="ARBA00022695"/>
    </source>
</evidence>
<dbReference type="SUPFAM" id="SSF52374">
    <property type="entry name" value="Nucleotidylyl transferase"/>
    <property type="match status" value="1"/>
</dbReference>
<dbReference type="Pfam" id="PF01467">
    <property type="entry name" value="CTP_transf_like"/>
    <property type="match status" value="1"/>
</dbReference>
<gene>
    <name evidence="4" type="ORF">E4T21_18895</name>
</gene>
<protein>
    <submittedName>
        <fullName evidence="4">Adenylyltransferase/cytidyltransferase family protein</fullName>
    </submittedName>
</protein>
<dbReference type="Gene3D" id="3.40.50.620">
    <property type="entry name" value="HUPs"/>
    <property type="match status" value="1"/>
</dbReference>
<proteinExistence type="predicted"/>
<dbReference type="EMBL" id="CP038437">
    <property type="protein sequence ID" value="QEM83391.1"/>
    <property type="molecule type" value="Genomic_DNA"/>
</dbReference>
<dbReference type="PANTHER" id="PTHR21342:SF0">
    <property type="entry name" value="BIFUNCTIONAL NMN ADENYLYLTRANSFERASE_NUDIX HYDROLASE"/>
    <property type="match status" value="1"/>
</dbReference>
<dbReference type="AlphaFoldDB" id="A0A5C1NL22"/>
<accession>A0A5C1NL22</accession>
<keyword evidence="5" id="KW-1185">Reference proteome</keyword>
<dbReference type="PANTHER" id="PTHR21342">
    <property type="entry name" value="PHOSPHOPANTETHEINE ADENYLYLTRANSFERASE"/>
    <property type="match status" value="1"/>
</dbReference>
<organism evidence="4 5">
    <name type="scientific">Halomonas binhaiensis</name>
    <dbReference type="NCBI Taxonomy" id="2562282"/>
    <lineage>
        <taxon>Bacteria</taxon>
        <taxon>Pseudomonadati</taxon>
        <taxon>Pseudomonadota</taxon>
        <taxon>Gammaproteobacteria</taxon>
        <taxon>Oceanospirillales</taxon>
        <taxon>Halomonadaceae</taxon>
        <taxon>Halomonas</taxon>
    </lineage>
</organism>
<keyword evidence="2 4" id="KW-0548">Nucleotidyltransferase</keyword>
<reference evidence="4" key="1">
    <citation type="submission" date="2021-02" db="EMBL/GenBank/DDBJ databases">
        <title>Strain Y2R2, a novel species of the genus Halomonas.</title>
        <authorList>
            <person name="Huang H."/>
        </authorList>
    </citation>
    <scope>NUCLEOTIDE SEQUENCE</scope>
    <source>
        <strain evidence="4">Y2R2</strain>
    </source>
</reference>